<feature type="coiled-coil region" evidence="1">
    <location>
        <begin position="46"/>
        <end position="80"/>
    </location>
</feature>
<evidence type="ECO:0000313" key="3">
    <source>
        <dbReference type="EMBL" id="STZ77113.1"/>
    </source>
</evidence>
<dbReference type="EMBL" id="UGQS01000002">
    <property type="protein sequence ID" value="STZ77113.1"/>
    <property type="molecule type" value="Genomic_DNA"/>
</dbReference>
<evidence type="ECO:0000256" key="1">
    <source>
        <dbReference type="SAM" id="Coils"/>
    </source>
</evidence>
<dbReference type="Proteomes" id="UP000254651">
    <property type="component" value="Unassembled WGS sequence"/>
</dbReference>
<dbReference type="RefSeq" id="WP_066077831.1">
    <property type="nucleotide sequence ID" value="NZ_CP181246.1"/>
</dbReference>
<keyword evidence="4" id="KW-1185">Reference proteome</keyword>
<name>A0A378UK79_BERDE</name>
<gene>
    <name evidence="3" type="ORF">NCTC10295_01915</name>
</gene>
<evidence type="ECO:0000256" key="2">
    <source>
        <dbReference type="SAM" id="SignalP"/>
    </source>
</evidence>
<sequence length="112" mass="11873">MKRLLLVAAALTAANVYADAADDALLSAQTAYRAALKAQSDNDGRIIRLQSDLRDAQSRLSQAQADITRLEGELQNANTLKTQQADTLQQAGSRLDAAWNAVYGAGGTRAGQ</sequence>
<reference evidence="3 4" key="1">
    <citation type="submission" date="2018-06" db="EMBL/GenBank/DDBJ databases">
        <authorList>
            <consortium name="Pathogen Informatics"/>
            <person name="Doyle S."/>
        </authorList>
    </citation>
    <scope>NUCLEOTIDE SEQUENCE [LARGE SCALE GENOMIC DNA]</scope>
    <source>
        <strain evidence="3 4">NCTC10295</strain>
    </source>
</reference>
<dbReference type="AlphaFoldDB" id="A0A378UK79"/>
<dbReference type="Gene3D" id="1.20.5.340">
    <property type="match status" value="1"/>
</dbReference>
<accession>A0A378UK79</accession>
<evidence type="ECO:0000313" key="4">
    <source>
        <dbReference type="Proteomes" id="UP000254651"/>
    </source>
</evidence>
<organism evidence="3 4">
    <name type="scientific">Bergeriella denitrificans</name>
    <name type="common">Neisseria denitrificans</name>
    <dbReference type="NCBI Taxonomy" id="494"/>
    <lineage>
        <taxon>Bacteria</taxon>
        <taxon>Pseudomonadati</taxon>
        <taxon>Pseudomonadota</taxon>
        <taxon>Betaproteobacteria</taxon>
        <taxon>Neisseriales</taxon>
        <taxon>Neisseriaceae</taxon>
        <taxon>Bergeriella</taxon>
    </lineage>
</organism>
<keyword evidence="1" id="KW-0175">Coiled coil</keyword>
<protein>
    <submittedName>
        <fullName evidence="3">Periplasmic protein</fullName>
    </submittedName>
</protein>
<feature type="signal peptide" evidence="2">
    <location>
        <begin position="1"/>
        <end position="20"/>
    </location>
</feature>
<keyword evidence="2" id="KW-0732">Signal</keyword>
<feature type="chain" id="PRO_5016837851" evidence="2">
    <location>
        <begin position="21"/>
        <end position="112"/>
    </location>
</feature>
<proteinExistence type="predicted"/>